<evidence type="ECO:0008006" key="4">
    <source>
        <dbReference type="Google" id="ProtNLM"/>
    </source>
</evidence>
<accession>A0AAV7LL65</accession>
<name>A0AAV7LL65_PLEWA</name>
<dbReference type="AlphaFoldDB" id="A0AAV7LL65"/>
<reference evidence="2" key="1">
    <citation type="journal article" date="2022" name="bioRxiv">
        <title>Sequencing and chromosome-scale assembly of the giantPleurodeles waltlgenome.</title>
        <authorList>
            <person name="Brown T."/>
            <person name="Elewa A."/>
            <person name="Iarovenko S."/>
            <person name="Subramanian E."/>
            <person name="Araus A.J."/>
            <person name="Petzold A."/>
            <person name="Susuki M."/>
            <person name="Suzuki K.-i.T."/>
            <person name="Hayashi T."/>
            <person name="Toyoda A."/>
            <person name="Oliveira C."/>
            <person name="Osipova E."/>
            <person name="Leigh N.D."/>
            <person name="Simon A."/>
            <person name="Yun M.H."/>
        </authorList>
    </citation>
    <scope>NUCLEOTIDE SEQUENCE</scope>
    <source>
        <strain evidence="2">20211129_DDA</strain>
        <tissue evidence="2">Liver</tissue>
    </source>
</reference>
<dbReference type="EMBL" id="JANPWB010000015">
    <property type="protein sequence ID" value="KAJ1092277.1"/>
    <property type="molecule type" value="Genomic_DNA"/>
</dbReference>
<gene>
    <name evidence="2" type="ORF">NDU88_005388</name>
</gene>
<keyword evidence="3" id="KW-1185">Reference proteome</keyword>
<comment type="caution">
    <text evidence="2">The sequence shown here is derived from an EMBL/GenBank/DDBJ whole genome shotgun (WGS) entry which is preliminary data.</text>
</comment>
<feature type="region of interest" description="Disordered" evidence="1">
    <location>
        <begin position="49"/>
        <end position="68"/>
    </location>
</feature>
<feature type="region of interest" description="Disordered" evidence="1">
    <location>
        <begin position="13"/>
        <end position="41"/>
    </location>
</feature>
<protein>
    <recommendedName>
        <fullName evidence="4">Secreted protein</fullName>
    </recommendedName>
</protein>
<organism evidence="2 3">
    <name type="scientific">Pleurodeles waltl</name>
    <name type="common">Iberian ribbed newt</name>
    <dbReference type="NCBI Taxonomy" id="8319"/>
    <lineage>
        <taxon>Eukaryota</taxon>
        <taxon>Metazoa</taxon>
        <taxon>Chordata</taxon>
        <taxon>Craniata</taxon>
        <taxon>Vertebrata</taxon>
        <taxon>Euteleostomi</taxon>
        <taxon>Amphibia</taxon>
        <taxon>Batrachia</taxon>
        <taxon>Caudata</taxon>
        <taxon>Salamandroidea</taxon>
        <taxon>Salamandridae</taxon>
        <taxon>Pleurodelinae</taxon>
        <taxon>Pleurodeles</taxon>
    </lineage>
</organism>
<evidence type="ECO:0000256" key="1">
    <source>
        <dbReference type="SAM" id="MobiDB-lite"/>
    </source>
</evidence>
<evidence type="ECO:0000313" key="3">
    <source>
        <dbReference type="Proteomes" id="UP001066276"/>
    </source>
</evidence>
<proteinExistence type="predicted"/>
<dbReference type="Proteomes" id="UP001066276">
    <property type="component" value="Chromosome 11"/>
</dbReference>
<sequence>MLTAILAAAALTTKPPRLHGGPGRTAPVHPEGVRSTAPITGVRRTKPLQSRFSQSGRWLRSKSAPESRAPIEWRAQESASSLRVCVTGPRQLYAAPR</sequence>
<evidence type="ECO:0000313" key="2">
    <source>
        <dbReference type="EMBL" id="KAJ1092277.1"/>
    </source>
</evidence>